<dbReference type="Proteomes" id="UP000829276">
    <property type="component" value="Segment"/>
</dbReference>
<protein>
    <submittedName>
        <fullName evidence="1">Uncharacterized protein</fullName>
    </submittedName>
</protein>
<organism evidence="1 2">
    <name type="scientific">Bacillus phage vB_BsuS_PJN02</name>
    <dbReference type="NCBI Taxonomy" id="2920374"/>
    <lineage>
        <taxon>Viruses</taxon>
        <taxon>Duplodnaviria</taxon>
        <taxon>Heunggongvirae</taxon>
        <taxon>Uroviricota</taxon>
        <taxon>Caudoviricetes</taxon>
        <taxon>Heleneionescovirinae</taxon>
        <taxon>Zhangjivirus</taxon>
        <taxon>Zhangjivirus PJN02</taxon>
    </lineage>
</organism>
<name>A0AC61TS71_9CAUD</name>
<sequence length="75" mass="8601">MSLNKMKTYSNILSLVLMVTLLSVLVIGLSIGQIKVDAVFYTVIFLVVLNLWHIRHHNEVLKNIINKIEKKIIGR</sequence>
<accession>A0AC61TS71</accession>
<keyword evidence="2" id="KW-1185">Reference proteome</keyword>
<evidence type="ECO:0000313" key="2">
    <source>
        <dbReference type="Proteomes" id="UP000829276"/>
    </source>
</evidence>
<reference evidence="1" key="1">
    <citation type="submission" date="2022-02" db="EMBL/GenBank/DDBJ databases">
        <authorList>
            <person name="Nazir A."/>
            <person name="Chen Y."/>
            <person name="Liu Y."/>
        </authorList>
    </citation>
    <scope>NUCLEOTIDE SEQUENCE</scope>
</reference>
<evidence type="ECO:0000313" key="1">
    <source>
        <dbReference type="EMBL" id="UNH58345.1"/>
    </source>
</evidence>
<proteinExistence type="predicted"/>
<dbReference type="EMBL" id="OM634653">
    <property type="protein sequence ID" value="UNH58345.1"/>
    <property type="molecule type" value="Genomic_DNA"/>
</dbReference>